<feature type="transmembrane region" description="Helical" evidence="6">
    <location>
        <begin position="237"/>
        <end position="258"/>
    </location>
</feature>
<evidence type="ECO:0000313" key="8">
    <source>
        <dbReference type="Proteomes" id="UP000824073"/>
    </source>
</evidence>
<evidence type="ECO:0000256" key="1">
    <source>
        <dbReference type="ARBA" id="ARBA00004651"/>
    </source>
</evidence>
<feature type="transmembrane region" description="Helical" evidence="6">
    <location>
        <begin position="458"/>
        <end position="477"/>
    </location>
</feature>
<reference evidence="7" key="2">
    <citation type="journal article" date="2021" name="PeerJ">
        <title>Extensive microbial diversity within the chicken gut microbiome revealed by metagenomics and culture.</title>
        <authorList>
            <person name="Gilroy R."/>
            <person name="Ravi A."/>
            <person name="Getino M."/>
            <person name="Pursley I."/>
            <person name="Horton D.L."/>
            <person name="Alikhan N.F."/>
            <person name="Baker D."/>
            <person name="Gharbi K."/>
            <person name="Hall N."/>
            <person name="Watson M."/>
            <person name="Adriaenssens E.M."/>
            <person name="Foster-Nyarko E."/>
            <person name="Jarju S."/>
            <person name="Secka A."/>
            <person name="Antonio M."/>
            <person name="Oren A."/>
            <person name="Chaudhuri R.R."/>
            <person name="La Ragione R."/>
            <person name="Hildebrand F."/>
            <person name="Pallen M.J."/>
        </authorList>
    </citation>
    <scope>NUCLEOTIDE SEQUENCE</scope>
    <source>
        <strain evidence="7">CHK191-8634</strain>
    </source>
</reference>
<feature type="transmembrane region" description="Helical" evidence="6">
    <location>
        <begin position="157"/>
        <end position="178"/>
    </location>
</feature>
<keyword evidence="4 6" id="KW-1133">Transmembrane helix</keyword>
<dbReference type="Pfam" id="PF01943">
    <property type="entry name" value="Polysacc_synt"/>
    <property type="match status" value="1"/>
</dbReference>
<dbReference type="InterPro" id="IPR050833">
    <property type="entry name" value="Poly_Biosynth_Transport"/>
</dbReference>
<feature type="transmembrane region" description="Helical" evidence="6">
    <location>
        <begin position="296"/>
        <end position="315"/>
    </location>
</feature>
<dbReference type="EMBL" id="DVMR01000066">
    <property type="protein sequence ID" value="HIU44441.1"/>
    <property type="molecule type" value="Genomic_DNA"/>
</dbReference>
<comment type="subcellular location">
    <subcellularLocation>
        <location evidence="1">Cell membrane</location>
        <topology evidence="1">Multi-pass membrane protein</topology>
    </subcellularLocation>
</comment>
<feature type="transmembrane region" description="Helical" evidence="6">
    <location>
        <begin position="428"/>
        <end position="446"/>
    </location>
</feature>
<dbReference type="InterPro" id="IPR002797">
    <property type="entry name" value="Polysacc_synth"/>
</dbReference>
<proteinExistence type="predicted"/>
<name>A0A9D1LM82_9CLOT</name>
<reference evidence="7" key="1">
    <citation type="submission" date="2020-10" db="EMBL/GenBank/DDBJ databases">
        <authorList>
            <person name="Gilroy R."/>
        </authorList>
    </citation>
    <scope>NUCLEOTIDE SEQUENCE</scope>
    <source>
        <strain evidence="7">CHK191-8634</strain>
    </source>
</reference>
<organism evidence="7 8">
    <name type="scientific">Candidatus Ventrousia excrementavium</name>
    <dbReference type="NCBI Taxonomy" id="2840961"/>
    <lineage>
        <taxon>Bacteria</taxon>
        <taxon>Bacillati</taxon>
        <taxon>Bacillota</taxon>
        <taxon>Clostridia</taxon>
        <taxon>Eubacteriales</taxon>
        <taxon>Clostridiaceae</taxon>
        <taxon>Clostridiaceae incertae sedis</taxon>
        <taxon>Candidatus Ventrousia</taxon>
    </lineage>
</organism>
<accession>A0A9D1LM82</accession>
<gene>
    <name evidence="7" type="ORF">IAB67_09115</name>
</gene>
<evidence type="ECO:0000256" key="3">
    <source>
        <dbReference type="ARBA" id="ARBA00022692"/>
    </source>
</evidence>
<feature type="transmembrane region" description="Helical" evidence="6">
    <location>
        <begin position="402"/>
        <end position="422"/>
    </location>
</feature>
<feature type="transmembrane region" description="Helical" evidence="6">
    <location>
        <begin position="184"/>
        <end position="208"/>
    </location>
</feature>
<keyword evidence="2" id="KW-1003">Cell membrane</keyword>
<dbReference type="AlphaFoldDB" id="A0A9D1LM82"/>
<feature type="transmembrane region" description="Helical" evidence="6">
    <location>
        <begin position="90"/>
        <end position="110"/>
    </location>
</feature>
<feature type="transmembrane region" description="Helical" evidence="6">
    <location>
        <begin position="489"/>
        <end position="511"/>
    </location>
</feature>
<evidence type="ECO:0000256" key="5">
    <source>
        <dbReference type="ARBA" id="ARBA00023136"/>
    </source>
</evidence>
<comment type="caution">
    <text evidence="7">The sequence shown here is derived from an EMBL/GenBank/DDBJ whole genome shotgun (WGS) entry which is preliminary data.</text>
</comment>
<evidence type="ECO:0000256" key="2">
    <source>
        <dbReference type="ARBA" id="ARBA00022475"/>
    </source>
</evidence>
<evidence type="ECO:0000256" key="4">
    <source>
        <dbReference type="ARBA" id="ARBA00022989"/>
    </source>
</evidence>
<dbReference type="PANTHER" id="PTHR30250:SF21">
    <property type="entry name" value="LIPID II FLIPPASE MURJ"/>
    <property type="match status" value="1"/>
</dbReference>
<keyword evidence="3 6" id="KW-0812">Transmembrane</keyword>
<feature type="transmembrane region" description="Helical" evidence="6">
    <location>
        <begin position="12"/>
        <end position="30"/>
    </location>
</feature>
<dbReference type="Proteomes" id="UP000824073">
    <property type="component" value="Unassembled WGS sequence"/>
</dbReference>
<evidence type="ECO:0000256" key="6">
    <source>
        <dbReference type="SAM" id="Phobius"/>
    </source>
</evidence>
<dbReference type="CDD" id="cd13124">
    <property type="entry name" value="MATE_SpoVB_like"/>
    <property type="match status" value="1"/>
</dbReference>
<dbReference type="PANTHER" id="PTHR30250">
    <property type="entry name" value="PST FAMILY PREDICTED COLANIC ACID TRANSPORTER"/>
    <property type="match status" value="1"/>
</dbReference>
<dbReference type="GO" id="GO:0005886">
    <property type="term" value="C:plasma membrane"/>
    <property type="evidence" value="ECO:0007669"/>
    <property type="project" value="UniProtKB-SubCell"/>
</dbReference>
<keyword evidence="5 6" id="KW-0472">Membrane</keyword>
<feature type="transmembrane region" description="Helical" evidence="6">
    <location>
        <begin position="50"/>
        <end position="69"/>
    </location>
</feature>
<feature type="transmembrane region" description="Helical" evidence="6">
    <location>
        <begin position="362"/>
        <end position="381"/>
    </location>
</feature>
<evidence type="ECO:0000313" key="7">
    <source>
        <dbReference type="EMBL" id="HIU44441.1"/>
    </source>
</evidence>
<sequence length="532" mass="56735">MKEKRGSSFIESTFVLMVASIVVKLIGAFYSIPLTNLYGAAGTGIFNVAYYVYTTMFIISTAGLPVAVSRMVAASNTLGRGREVRRIGRIAFISFTVIGLFFSAVIFFGADLFVTLAGLPSARFAVLAISPCIFFVALVSAIRGYYQGLANMVPTAWSQVIEALGKLIFGLGLAYYLMDRGYSLDIVVAGAIGGVTIGTVLGAIYIIIVRIRDIRRGDVAVNCLTNESRSSKELTRALFAIAVPITLSAGVLSLTNLIDTFLVVRRLQEAGMTSPEAGTLYGAYGMAVKFFNLPQTIIVGIGTSVLPAISAALARRNREQASRLTESSFRLTALLALPCAVGLAVLPQPIMDLLYYQQPEDVLVAAPTLTLLGPAVVFVAMQSVSNAILQAQGKEKLPVVSMAIGGAVKLITNYTLIAIPAINIRGAPIGTSLCYGTITVLNLIFIRHYGIPFSFTKTFLKPLISAGVMGVFAYLMYPPVSGVIGSKLGVLAVIALSAVLYLLMLIATRALPKEDILMLPKGEKIAKILRVK</sequence>
<feature type="transmembrane region" description="Helical" evidence="6">
    <location>
        <begin position="327"/>
        <end position="350"/>
    </location>
</feature>
<dbReference type="PIRSF" id="PIRSF038958">
    <property type="entry name" value="PG_synth_SpoVB"/>
    <property type="match status" value="1"/>
</dbReference>
<protein>
    <submittedName>
        <fullName evidence="7">Polysaccharide biosynthesis protein</fullName>
    </submittedName>
</protein>
<dbReference type="InterPro" id="IPR024923">
    <property type="entry name" value="PG_synth_SpoVB"/>
</dbReference>
<feature type="transmembrane region" description="Helical" evidence="6">
    <location>
        <begin position="122"/>
        <end position="145"/>
    </location>
</feature>